<comment type="similarity">
    <text evidence="1">Belongs to the glycosyl hydrolase 2 family.</text>
</comment>
<name>A0ABW3QSP9_9PSEU</name>
<dbReference type="InterPro" id="IPR040605">
    <property type="entry name" value="Glyco_hydro2_dom5"/>
</dbReference>
<gene>
    <name evidence="5" type="ORF">ACFQ3T_11430</name>
</gene>
<sequence length="112" mass="11643">MLADGSDIAFFDVEAVDAQGRRMPTHLARVDFALTGPGQFLGGFNPGKPGSVRKPYVDTEAGINRVFVRATRTAGTLTLRATCNGLGAATATVTSSPITLPGGLTTRMPTGY</sequence>
<dbReference type="EMBL" id="JBHTLK010000045">
    <property type="protein sequence ID" value="MFD1147739.1"/>
    <property type="molecule type" value="Genomic_DNA"/>
</dbReference>
<evidence type="ECO:0000259" key="4">
    <source>
        <dbReference type="Pfam" id="PF18565"/>
    </source>
</evidence>
<evidence type="ECO:0000256" key="3">
    <source>
        <dbReference type="ARBA" id="ARBA00023295"/>
    </source>
</evidence>
<evidence type="ECO:0000313" key="6">
    <source>
        <dbReference type="Proteomes" id="UP001597168"/>
    </source>
</evidence>
<dbReference type="Gene3D" id="2.60.40.10">
    <property type="entry name" value="Immunoglobulins"/>
    <property type="match status" value="1"/>
</dbReference>
<keyword evidence="2" id="KW-0378">Hydrolase</keyword>
<dbReference type="PANTHER" id="PTHR42732">
    <property type="entry name" value="BETA-GALACTOSIDASE"/>
    <property type="match status" value="1"/>
</dbReference>
<evidence type="ECO:0000256" key="2">
    <source>
        <dbReference type="ARBA" id="ARBA00022801"/>
    </source>
</evidence>
<dbReference type="Proteomes" id="UP001597168">
    <property type="component" value="Unassembled WGS sequence"/>
</dbReference>
<dbReference type="InterPro" id="IPR013783">
    <property type="entry name" value="Ig-like_fold"/>
</dbReference>
<protein>
    <recommendedName>
        <fullName evidence="4">Glycoside hydrolase family 2 domain-containing protein</fullName>
    </recommendedName>
</protein>
<feature type="domain" description="Glycoside hydrolase family 2" evidence="4">
    <location>
        <begin position="2"/>
        <end position="91"/>
    </location>
</feature>
<evidence type="ECO:0000256" key="1">
    <source>
        <dbReference type="ARBA" id="ARBA00007401"/>
    </source>
</evidence>
<proteinExistence type="inferred from homology"/>
<organism evidence="5 6">
    <name type="scientific">Saccharothrix hoggarensis</name>
    <dbReference type="NCBI Taxonomy" id="913853"/>
    <lineage>
        <taxon>Bacteria</taxon>
        <taxon>Bacillati</taxon>
        <taxon>Actinomycetota</taxon>
        <taxon>Actinomycetes</taxon>
        <taxon>Pseudonocardiales</taxon>
        <taxon>Pseudonocardiaceae</taxon>
        <taxon>Saccharothrix</taxon>
    </lineage>
</organism>
<dbReference type="InterPro" id="IPR051913">
    <property type="entry name" value="GH2_Domain-Containing"/>
</dbReference>
<comment type="caution">
    <text evidence="5">The sequence shown here is derived from an EMBL/GenBank/DDBJ whole genome shotgun (WGS) entry which is preliminary data.</text>
</comment>
<reference evidence="6" key="1">
    <citation type="journal article" date="2019" name="Int. J. Syst. Evol. Microbiol.">
        <title>The Global Catalogue of Microorganisms (GCM) 10K type strain sequencing project: providing services to taxonomists for standard genome sequencing and annotation.</title>
        <authorList>
            <consortium name="The Broad Institute Genomics Platform"/>
            <consortium name="The Broad Institute Genome Sequencing Center for Infectious Disease"/>
            <person name="Wu L."/>
            <person name="Ma J."/>
        </authorList>
    </citation>
    <scope>NUCLEOTIDE SEQUENCE [LARGE SCALE GENOMIC DNA]</scope>
    <source>
        <strain evidence="6">CCUG 60214</strain>
    </source>
</reference>
<dbReference type="Pfam" id="PF18565">
    <property type="entry name" value="Glyco_hydro2_C5"/>
    <property type="match status" value="1"/>
</dbReference>
<dbReference type="RefSeq" id="WP_380723132.1">
    <property type="nucleotide sequence ID" value="NZ_JBHTLK010000045.1"/>
</dbReference>
<evidence type="ECO:0000313" key="5">
    <source>
        <dbReference type="EMBL" id="MFD1147739.1"/>
    </source>
</evidence>
<accession>A0ABW3QSP9</accession>
<keyword evidence="6" id="KW-1185">Reference proteome</keyword>
<dbReference type="PANTHER" id="PTHR42732:SF1">
    <property type="entry name" value="BETA-MANNOSIDASE"/>
    <property type="match status" value="1"/>
</dbReference>
<keyword evidence="3" id="KW-0326">Glycosidase</keyword>